<feature type="compositionally biased region" description="Polar residues" evidence="1">
    <location>
        <begin position="501"/>
        <end position="512"/>
    </location>
</feature>
<feature type="region of interest" description="Disordered" evidence="1">
    <location>
        <begin position="498"/>
        <end position="519"/>
    </location>
</feature>
<organism evidence="2 3">
    <name type="scientific">Legionella drozanskii LLAP-1</name>
    <dbReference type="NCBI Taxonomy" id="1212489"/>
    <lineage>
        <taxon>Bacteria</taxon>
        <taxon>Pseudomonadati</taxon>
        <taxon>Pseudomonadota</taxon>
        <taxon>Gammaproteobacteria</taxon>
        <taxon>Legionellales</taxon>
        <taxon>Legionellaceae</taxon>
        <taxon>Legionella</taxon>
    </lineage>
</organism>
<feature type="region of interest" description="Disordered" evidence="1">
    <location>
        <begin position="532"/>
        <end position="573"/>
    </location>
</feature>
<feature type="region of interest" description="Disordered" evidence="1">
    <location>
        <begin position="459"/>
        <end position="478"/>
    </location>
</feature>
<evidence type="ECO:0000313" key="3">
    <source>
        <dbReference type="Proteomes" id="UP000054736"/>
    </source>
</evidence>
<dbReference type="EMBL" id="LNXY01000020">
    <property type="protein sequence ID" value="KTC88098.1"/>
    <property type="molecule type" value="Genomic_DNA"/>
</dbReference>
<name>A0A0W0SXK9_9GAMM</name>
<gene>
    <name evidence="2" type="ORF">Ldro_1717</name>
</gene>
<dbReference type="OrthoDB" id="5647240at2"/>
<proteinExistence type="predicted"/>
<evidence type="ECO:0000256" key="1">
    <source>
        <dbReference type="SAM" id="MobiDB-lite"/>
    </source>
</evidence>
<evidence type="ECO:0000313" key="2">
    <source>
        <dbReference type="EMBL" id="KTC88098.1"/>
    </source>
</evidence>
<accession>A0A0W0SXK9</accession>
<dbReference type="RefSeq" id="WP_058495991.1">
    <property type="nucleotide sequence ID" value="NZ_CAAAIU010000026.1"/>
</dbReference>
<keyword evidence="3" id="KW-1185">Reference proteome</keyword>
<dbReference type="PATRIC" id="fig|1212489.4.peg.1817"/>
<comment type="caution">
    <text evidence="2">The sequence shown here is derived from an EMBL/GenBank/DDBJ whole genome shotgun (WGS) entry which is preliminary data.</text>
</comment>
<reference evidence="2 3" key="1">
    <citation type="submission" date="2015-11" db="EMBL/GenBank/DDBJ databases">
        <title>Genomic analysis of 38 Legionella species identifies large and diverse effector repertoires.</title>
        <authorList>
            <person name="Burstein D."/>
            <person name="Amaro F."/>
            <person name="Zusman T."/>
            <person name="Lifshitz Z."/>
            <person name="Cohen O."/>
            <person name="Gilbert J.A."/>
            <person name="Pupko T."/>
            <person name="Shuman H.A."/>
            <person name="Segal G."/>
        </authorList>
    </citation>
    <scope>NUCLEOTIDE SEQUENCE [LARGE SCALE GENOMIC DNA]</scope>
    <source>
        <strain evidence="2 3">ATCC 700990</strain>
    </source>
</reference>
<dbReference type="AlphaFoldDB" id="A0A0W0SXK9"/>
<sequence>MGFFDAWEKVKGWSARAWNEATPANIGIFSYKTAGYILSMPRAALSAGNSVISDPNTRVFAMHMAGAGLHIFIPMVFSYLNDEIQRRGQTYLHEDEEQELLSTDTLIITGLTLLSAVVWIIDKREDAQEAMQAGILTLESSNVVLPQLPTVKICQDCTSLRFLKGSFRDFITYWSTKLILIEGVRYIPGVGEWMALTLTVFHNGSYIATLIWSPLCGRHLDHNLNEHPEFTLAQGLTHMGTSILIVSAIEWGTGIPRDYYQTSIQQLAIVGQVLLGAHGELPVFVKHSDRLPKDPVRAYEIAVKYGIDGTLTKSREALQVVLPKVEPIFRPLLNRLPKAPTIPWNKIGNVVVVIWSHKATKVVKYFVLPSMLQGPEEFVNDHLVRHHWRGLRDKVISAMIDLEKVSKNYAFRLISAAPETTGEAIEVVMGTPKIITEAVLRLLRNKTFMDNLAAKRRDLEGIHSGAPPETQPDPDAPLMRGQIETANIIPHSQIVEEVDDQNQSQKAGQTEAPSIRFRIPTEEAMERKLRLQSSDQLEDRLDSRPQSSSNDAQLEERLTSRGRNRSEFFTAKPKPAQIGLEDFEVVNPDFDELGDDFEMLGDREKAGKPKTSAFV</sequence>
<dbReference type="Proteomes" id="UP000054736">
    <property type="component" value="Unassembled WGS sequence"/>
</dbReference>
<protein>
    <submittedName>
        <fullName evidence="2">Uncharacterized protein</fullName>
    </submittedName>
</protein>
<dbReference type="STRING" id="1212489.Ldro_1717"/>